<reference evidence="18" key="1">
    <citation type="submission" date="2022-01" db="EMBL/GenBank/DDBJ databases">
        <title>Paenibacillus spongiae sp. nov., isolated from marine sponge.</title>
        <authorList>
            <person name="Li Z."/>
            <person name="Zhang M."/>
        </authorList>
    </citation>
    <scope>NUCLEOTIDE SEQUENCE</scope>
    <source>
        <strain evidence="18">PHS-Z3</strain>
    </source>
</reference>
<dbReference type="InterPro" id="IPR013221">
    <property type="entry name" value="Mur_ligase_cen"/>
</dbReference>
<dbReference type="Pfam" id="PF01225">
    <property type="entry name" value="Mur_ligase"/>
    <property type="match status" value="1"/>
</dbReference>
<keyword evidence="12 14" id="KW-0961">Cell wall biogenesis/degradation</keyword>
<gene>
    <name evidence="14 18" type="primary">murC</name>
    <name evidence="18" type="ORF">L1F29_14385</name>
</gene>
<evidence type="ECO:0000256" key="7">
    <source>
        <dbReference type="ARBA" id="ARBA00022741"/>
    </source>
</evidence>
<dbReference type="InterPro" id="IPR000713">
    <property type="entry name" value="Mur_ligase_N"/>
</dbReference>
<sequence length="430" mass="47776">MDNFHFIGIKGCGMSALAQILSDLGHHVQGEDIESHLFTQVPLDSRNIPLYAFGDAPLKPNMTVIASNAYDDNHPSVLQCKELGIPVHRYHHFLGEWMKGYTSIAITGAHGKTTTTGMLVHALHAQEPPCSLIGDGTGKGNPDADLFVFESCEYRRHFLAYRPDIAVITNIDFDHPDYFADIDDVRQAFEEMASLTGKYIVACGDDPQVRLLRAHTDTLYYGFGMNNQLRASNLVVDSSGVTFDVYYKDTNIQQFKIPVFGKHNVLNALAVIGVALVLDRDMDLVKAQLATFSGVKRRFSEKQWGSNVVIDDYAHHPSEIRATLEAARSKYPSKRIVGIFQPHTFSRLEKLIDDFALSLKDADDVYLCQIFGSAREGNGSVSIGDLQSRIPNARLLSDNIAADMSTYNDSILVFMGAGDIQKYQDQLFQS</sequence>
<comment type="similarity">
    <text evidence="14">Belongs to the MurCDEF family.</text>
</comment>
<dbReference type="Gene3D" id="3.40.50.720">
    <property type="entry name" value="NAD(P)-binding Rossmann-like Domain"/>
    <property type="match status" value="1"/>
</dbReference>
<comment type="subcellular location">
    <subcellularLocation>
        <location evidence="1 14">Cytoplasm</location>
    </subcellularLocation>
</comment>
<evidence type="ECO:0000256" key="13">
    <source>
        <dbReference type="ARBA" id="ARBA00047833"/>
    </source>
</evidence>
<keyword evidence="11 14" id="KW-0131">Cell cycle</keyword>
<comment type="function">
    <text evidence="14">Cell wall formation.</text>
</comment>
<keyword evidence="5 14" id="KW-0436">Ligase</keyword>
<dbReference type="InterPro" id="IPR005758">
    <property type="entry name" value="UDP-N-AcMur_Ala_ligase_MurC"/>
</dbReference>
<feature type="domain" description="Mur ligase N-terminal catalytic" evidence="15">
    <location>
        <begin position="4"/>
        <end position="101"/>
    </location>
</feature>
<evidence type="ECO:0000256" key="4">
    <source>
        <dbReference type="ARBA" id="ARBA00022490"/>
    </source>
</evidence>
<organism evidence="18 19">
    <name type="scientific">Paenibacillus spongiae</name>
    <dbReference type="NCBI Taxonomy" id="2909671"/>
    <lineage>
        <taxon>Bacteria</taxon>
        <taxon>Bacillati</taxon>
        <taxon>Bacillota</taxon>
        <taxon>Bacilli</taxon>
        <taxon>Bacillales</taxon>
        <taxon>Paenibacillaceae</taxon>
        <taxon>Paenibacillus</taxon>
    </lineage>
</organism>
<dbReference type="InterPro" id="IPR004101">
    <property type="entry name" value="Mur_ligase_C"/>
</dbReference>
<dbReference type="SUPFAM" id="SSF53623">
    <property type="entry name" value="MurD-like peptide ligases, catalytic domain"/>
    <property type="match status" value="1"/>
</dbReference>
<evidence type="ECO:0000256" key="3">
    <source>
        <dbReference type="ARBA" id="ARBA00012211"/>
    </source>
</evidence>
<evidence type="ECO:0000259" key="17">
    <source>
        <dbReference type="Pfam" id="PF08245"/>
    </source>
</evidence>
<dbReference type="InterPro" id="IPR036615">
    <property type="entry name" value="Mur_ligase_C_dom_sf"/>
</dbReference>
<proteinExistence type="inferred from homology"/>
<feature type="domain" description="Mur ligase central" evidence="17">
    <location>
        <begin position="106"/>
        <end position="275"/>
    </location>
</feature>
<keyword evidence="9 14" id="KW-0133">Cell shape</keyword>
<dbReference type="HAMAP" id="MF_00046">
    <property type="entry name" value="MurC"/>
    <property type="match status" value="1"/>
</dbReference>
<evidence type="ECO:0000259" key="15">
    <source>
        <dbReference type="Pfam" id="PF01225"/>
    </source>
</evidence>
<dbReference type="InterPro" id="IPR036565">
    <property type="entry name" value="Mur-like_cat_sf"/>
</dbReference>
<dbReference type="Pfam" id="PF08245">
    <property type="entry name" value="Mur_ligase_M"/>
    <property type="match status" value="1"/>
</dbReference>
<evidence type="ECO:0000256" key="10">
    <source>
        <dbReference type="ARBA" id="ARBA00022984"/>
    </source>
</evidence>
<keyword evidence="8 14" id="KW-0067">ATP-binding</keyword>
<comment type="catalytic activity">
    <reaction evidence="13 14">
        <text>UDP-N-acetyl-alpha-D-muramate + L-alanine + ATP = UDP-N-acetyl-alpha-D-muramoyl-L-alanine + ADP + phosphate + H(+)</text>
        <dbReference type="Rhea" id="RHEA:23372"/>
        <dbReference type="ChEBI" id="CHEBI:15378"/>
        <dbReference type="ChEBI" id="CHEBI:30616"/>
        <dbReference type="ChEBI" id="CHEBI:43474"/>
        <dbReference type="ChEBI" id="CHEBI:57972"/>
        <dbReference type="ChEBI" id="CHEBI:70757"/>
        <dbReference type="ChEBI" id="CHEBI:83898"/>
        <dbReference type="ChEBI" id="CHEBI:456216"/>
        <dbReference type="EC" id="6.3.2.8"/>
    </reaction>
</comment>
<dbReference type="PANTHER" id="PTHR43445">
    <property type="entry name" value="UDP-N-ACETYLMURAMATE--L-ALANINE LIGASE-RELATED"/>
    <property type="match status" value="1"/>
</dbReference>
<accession>A0ABY5SGP9</accession>
<evidence type="ECO:0000256" key="5">
    <source>
        <dbReference type="ARBA" id="ARBA00022598"/>
    </source>
</evidence>
<feature type="domain" description="Mur ligase C-terminal" evidence="16">
    <location>
        <begin position="300"/>
        <end position="372"/>
    </location>
</feature>
<dbReference type="PANTHER" id="PTHR43445:SF3">
    <property type="entry name" value="UDP-N-ACETYLMURAMATE--L-ALANINE LIGASE"/>
    <property type="match status" value="1"/>
</dbReference>
<evidence type="ECO:0000256" key="1">
    <source>
        <dbReference type="ARBA" id="ARBA00004496"/>
    </source>
</evidence>
<evidence type="ECO:0000256" key="12">
    <source>
        <dbReference type="ARBA" id="ARBA00023316"/>
    </source>
</evidence>
<protein>
    <recommendedName>
        <fullName evidence="3 14">UDP-N-acetylmuramate--L-alanine ligase</fullName>
        <ecNumber evidence="3 14">6.3.2.8</ecNumber>
    </recommendedName>
    <alternativeName>
        <fullName evidence="14">UDP-N-acetylmuramoyl-L-alanine synthetase</fullName>
    </alternativeName>
</protein>
<dbReference type="EMBL" id="CP091430">
    <property type="protein sequence ID" value="UVI32944.1"/>
    <property type="molecule type" value="Genomic_DNA"/>
</dbReference>
<dbReference type="GO" id="GO:0008763">
    <property type="term" value="F:UDP-N-acetylmuramate-L-alanine ligase activity"/>
    <property type="evidence" value="ECO:0007669"/>
    <property type="project" value="UniProtKB-EC"/>
</dbReference>
<evidence type="ECO:0000259" key="16">
    <source>
        <dbReference type="Pfam" id="PF02875"/>
    </source>
</evidence>
<dbReference type="RefSeq" id="WP_258388995.1">
    <property type="nucleotide sequence ID" value="NZ_CP091430.1"/>
</dbReference>
<evidence type="ECO:0000256" key="14">
    <source>
        <dbReference type="HAMAP-Rule" id="MF_00046"/>
    </source>
</evidence>
<keyword evidence="10 14" id="KW-0573">Peptidoglycan synthesis</keyword>
<dbReference type="Gene3D" id="3.90.190.20">
    <property type="entry name" value="Mur ligase, C-terminal domain"/>
    <property type="match status" value="1"/>
</dbReference>
<dbReference type="Pfam" id="PF02875">
    <property type="entry name" value="Mur_ligase_C"/>
    <property type="match status" value="1"/>
</dbReference>
<dbReference type="Proteomes" id="UP001057877">
    <property type="component" value="Chromosome"/>
</dbReference>
<dbReference type="EC" id="6.3.2.8" evidence="3 14"/>
<evidence type="ECO:0000313" key="19">
    <source>
        <dbReference type="Proteomes" id="UP001057877"/>
    </source>
</evidence>
<keyword evidence="19" id="KW-1185">Reference proteome</keyword>
<keyword evidence="7 14" id="KW-0547">Nucleotide-binding</keyword>
<evidence type="ECO:0000256" key="2">
    <source>
        <dbReference type="ARBA" id="ARBA00004752"/>
    </source>
</evidence>
<evidence type="ECO:0000256" key="9">
    <source>
        <dbReference type="ARBA" id="ARBA00022960"/>
    </source>
</evidence>
<dbReference type="NCBIfam" id="TIGR01082">
    <property type="entry name" value="murC"/>
    <property type="match status" value="1"/>
</dbReference>
<keyword evidence="6 14" id="KW-0132">Cell division</keyword>
<feature type="binding site" evidence="14">
    <location>
        <begin position="108"/>
        <end position="114"/>
    </location>
    <ligand>
        <name>ATP</name>
        <dbReference type="ChEBI" id="CHEBI:30616"/>
    </ligand>
</feature>
<dbReference type="Gene3D" id="3.40.1190.10">
    <property type="entry name" value="Mur-like, catalytic domain"/>
    <property type="match status" value="1"/>
</dbReference>
<name>A0ABY5SGP9_9BACL</name>
<evidence type="ECO:0000256" key="8">
    <source>
        <dbReference type="ARBA" id="ARBA00022840"/>
    </source>
</evidence>
<dbReference type="SUPFAM" id="SSF51984">
    <property type="entry name" value="MurCD N-terminal domain"/>
    <property type="match status" value="1"/>
</dbReference>
<evidence type="ECO:0000313" key="18">
    <source>
        <dbReference type="EMBL" id="UVI32944.1"/>
    </source>
</evidence>
<comment type="pathway">
    <text evidence="2 14">Cell wall biogenesis; peptidoglycan biosynthesis.</text>
</comment>
<dbReference type="SUPFAM" id="SSF53244">
    <property type="entry name" value="MurD-like peptide ligases, peptide-binding domain"/>
    <property type="match status" value="1"/>
</dbReference>
<evidence type="ECO:0000256" key="11">
    <source>
        <dbReference type="ARBA" id="ARBA00023306"/>
    </source>
</evidence>
<keyword evidence="4 14" id="KW-0963">Cytoplasm</keyword>
<evidence type="ECO:0000256" key="6">
    <source>
        <dbReference type="ARBA" id="ARBA00022618"/>
    </source>
</evidence>
<dbReference type="InterPro" id="IPR050061">
    <property type="entry name" value="MurCDEF_pg_biosynth"/>
</dbReference>